<dbReference type="PROSITE" id="PS00107">
    <property type="entry name" value="PROTEIN_KINASE_ATP"/>
    <property type="match status" value="1"/>
</dbReference>
<evidence type="ECO:0000256" key="5">
    <source>
        <dbReference type="ARBA" id="ARBA00022741"/>
    </source>
</evidence>
<dbReference type="OMA" id="GDDHCES"/>
<comment type="catalytic activity">
    <reaction evidence="8">
        <text>L-threonyl-[protein] + ATP = O-phospho-L-threonyl-[protein] + ADP + H(+)</text>
        <dbReference type="Rhea" id="RHEA:46608"/>
        <dbReference type="Rhea" id="RHEA-COMP:11060"/>
        <dbReference type="Rhea" id="RHEA-COMP:11605"/>
        <dbReference type="ChEBI" id="CHEBI:15378"/>
        <dbReference type="ChEBI" id="CHEBI:30013"/>
        <dbReference type="ChEBI" id="CHEBI:30616"/>
        <dbReference type="ChEBI" id="CHEBI:61977"/>
        <dbReference type="ChEBI" id="CHEBI:456216"/>
        <dbReference type="EC" id="2.7.11.1"/>
    </reaction>
</comment>
<dbReference type="RefSeq" id="XP_021720455.1">
    <property type="nucleotide sequence ID" value="XM_021864763.1"/>
</dbReference>
<evidence type="ECO:0000256" key="4">
    <source>
        <dbReference type="ARBA" id="ARBA00022679"/>
    </source>
</evidence>
<evidence type="ECO:0000256" key="9">
    <source>
        <dbReference type="ARBA" id="ARBA00048679"/>
    </source>
</evidence>
<dbReference type="Pfam" id="PF07714">
    <property type="entry name" value="PK_Tyr_Ser-Thr"/>
    <property type="match status" value="1"/>
</dbReference>
<evidence type="ECO:0000313" key="12">
    <source>
        <dbReference type="EnsemblPlants" id="AUR62001474-RA:cds"/>
    </source>
</evidence>
<keyword evidence="3" id="KW-0472">Membrane</keyword>
<dbReference type="FunFam" id="1.10.510.10:FF:000095">
    <property type="entry name" value="protein STRUBBELIG-RECEPTOR FAMILY 8"/>
    <property type="match status" value="1"/>
</dbReference>
<gene>
    <name evidence="12" type="primary">LOC110688083</name>
</gene>
<dbReference type="KEGG" id="cqi:110688083"/>
<dbReference type="InterPro" id="IPR011009">
    <property type="entry name" value="Kinase-like_dom_sf"/>
</dbReference>
<evidence type="ECO:0000256" key="2">
    <source>
        <dbReference type="ARBA" id="ARBA00012513"/>
    </source>
</evidence>
<dbReference type="InterPro" id="IPR050823">
    <property type="entry name" value="Plant_Ser_Thr_Prot_Kinase"/>
</dbReference>
<dbReference type="EC" id="2.7.11.1" evidence="2"/>
<comment type="subcellular location">
    <subcellularLocation>
        <location evidence="1">Cell membrane</location>
    </subcellularLocation>
</comment>
<dbReference type="GO" id="GO:0004674">
    <property type="term" value="F:protein serine/threonine kinase activity"/>
    <property type="evidence" value="ECO:0007669"/>
    <property type="project" value="UniProtKB-EC"/>
</dbReference>
<protein>
    <recommendedName>
        <fullName evidence="2">non-specific serine/threonine protein kinase</fullName>
        <ecNumber evidence="2">2.7.11.1</ecNumber>
    </recommendedName>
</protein>
<keyword evidence="7 10" id="KW-0067">ATP-binding</keyword>
<keyword evidence="5 10" id="KW-0547">Nucleotide-binding</keyword>
<dbReference type="PROSITE" id="PS50011">
    <property type="entry name" value="PROTEIN_KINASE_DOM"/>
    <property type="match status" value="1"/>
</dbReference>
<dbReference type="OrthoDB" id="4062651at2759"/>
<evidence type="ECO:0000259" key="11">
    <source>
        <dbReference type="PROSITE" id="PS50011"/>
    </source>
</evidence>
<keyword evidence="4" id="KW-0808">Transferase</keyword>
<evidence type="ECO:0000256" key="6">
    <source>
        <dbReference type="ARBA" id="ARBA00022777"/>
    </source>
</evidence>
<accession>A0A803KR18</accession>
<feature type="domain" description="Protein kinase" evidence="11">
    <location>
        <begin position="89"/>
        <end position="371"/>
    </location>
</feature>
<dbReference type="EnsemblPlants" id="AUR62001474-RA">
    <property type="protein sequence ID" value="AUR62001474-RA:cds"/>
    <property type="gene ID" value="AUR62001474"/>
</dbReference>
<dbReference type="Gene3D" id="3.30.200.20">
    <property type="entry name" value="Phosphorylase Kinase, domain 1"/>
    <property type="match status" value="1"/>
</dbReference>
<dbReference type="Proteomes" id="UP000596660">
    <property type="component" value="Unplaced"/>
</dbReference>
<feature type="binding site" evidence="10">
    <location>
        <position position="124"/>
    </location>
    <ligand>
        <name>ATP</name>
        <dbReference type="ChEBI" id="CHEBI:30616"/>
    </ligand>
</feature>
<dbReference type="Gene3D" id="1.10.510.10">
    <property type="entry name" value="Transferase(Phosphotransferase) domain 1"/>
    <property type="match status" value="1"/>
</dbReference>
<evidence type="ECO:0000256" key="3">
    <source>
        <dbReference type="ARBA" id="ARBA00022475"/>
    </source>
</evidence>
<comment type="catalytic activity">
    <reaction evidence="9">
        <text>L-seryl-[protein] + ATP = O-phospho-L-seryl-[protein] + ADP + H(+)</text>
        <dbReference type="Rhea" id="RHEA:17989"/>
        <dbReference type="Rhea" id="RHEA-COMP:9863"/>
        <dbReference type="Rhea" id="RHEA-COMP:11604"/>
        <dbReference type="ChEBI" id="CHEBI:15378"/>
        <dbReference type="ChEBI" id="CHEBI:29999"/>
        <dbReference type="ChEBI" id="CHEBI:30616"/>
        <dbReference type="ChEBI" id="CHEBI:83421"/>
        <dbReference type="ChEBI" id="CHEBI:456216"/>
        <dbReference type="EC" id="2.7.11.1"/>
    </reaction>
</comment>
<evidence type="ECO:0000313" key="13">
    <source>
        <dbReference type="Proteomes" id="UP000596660"/>
    </source>
</evidence>
<dbReference type="InterPro" id="IPR017441">
    <property type="entry name" value="Protein_kinase_ATP_BS"/>
</dbReference>
<dbReference type="GeneID" id="110688083"/>
<reference evidence="12" key="1">
    <citation type="journal article" date="2017" name="Nature">
        <title>The genome of Chenopodium quinoa.</title>
        <authorList>
            <person name="Jarvis D.E."/>
            <person name="Ho Y.S."/>
            <person name="Lightfoot D.J."/>
            <person name="Schmoeckel S.M."/>
            <person name="Li B."/>
            <person name="Borm T.J.A."/>
            <person name="Ohyanagi H."/>
            <person name="Mineta K."/>
            <person name="Michell C.T."/>
            <person name="Saber N."/>
            <person name="Kharbatia N.M."/>
            <person name="Rupper R.R."/>
            <person name="Sharp A.R."/>
            <person name="Dally N."/>
            <person name="Boughton B.A."/>
            <person name="Woo Y.H."/>
            <person name="Gao G."/>
            <person name="Schijlen E.G.W.M."/>
            <person name="Guo X."/>
            <person name="Momin A.A."/>
            <person name="Negrao S."/>
            <person name="Al-Babili S."/>
            <person name="Gehring C."/>
            <person name="Roessner U."/>
            <person name="Jung C."/>
            <person name="Murphy K."/>
            <person name="Arold S.T."/>
            <person name="Gojobori T."/>
            <person name="van der Linden C.G."/>
            <person name="van Loo E.N."/>
            <person name="Jellen E.N."/>
            <person name="Maughan P.J."/>
            <person name="Tester M."/>
        </authorList>
    </citation>
    <scope>NUCLEOTIDE SEQUENCE [LARGE SCALE GENOMIC DNA]</scope>
    <source>
        <strain evidence="12">cv. PI 614886</strain>
    </source>
</reference>
<dbReference type="InterPro" id="IPR001245">
    <property type="entry name" value="Ser-Thr/Tyr_kinase_cat_dom"/>
</dbReference>
<keyword evidence="6" id="KW-0418">Kinase</keyword>
<evidence type="ECO:0000256" key="10">
    <source>
        <dbReference type="PROSITE-ProRule" id="PRU10141"/>
    </source>
</evidence>
<dbReference type="Gramene" id="AUR62001474-RA">
    <property type="protein sequence ID" value="AUR62001474-RA:cds"/>
    <property type="gene ID" value="AUR62001474"/>
</dbReference>
<dbReference type="InterPro" id="IPR000719">
    <property type="entry name" value="Prot_kinase_dom"/>
</dbReference>
<dbReference type="GO" id="GO:0005886">
    <property type="term" value="C:plasma membrane"/>
    <property type="evidence" value="ECO:0007669"/>
    <property type="project" value="UniProtKB-SubCell"/>
</dbReference>
<reference evidence="12" key="2">
    <citation type="submission" date="2021-03" db="UniProtKB">
        <authorList>
            <consortium name="EnsemblPlants"/>
        </authorList>
    </citation>
    <scope>IDENTIFICATION</scope>
</reference>
<dbReference type="GO" id="GO:0005524">
    <property type="term" value="F:ATP binding"/>
    <property type="evidence" value="ECO:0007669"/>
    <property type="project" value="UniProtKB-UniRule"/>
</dbReference>
<keyword evidence="3" id="KW-1003">Cell membrane</keyword>
<keyword evidence="13" id="KW-1185">Reference proteome</keyword>
<organism evidence="12 13">
    <name type="scientific">Chenopodium quinoa</name>
    <name type="common">Quinoa</name>
    <dbReference type="NCBI Taxonomy" id="63459"/>
    <lineage>
        <taxon>Eukaryota</taxon>
        <taxon>Viridiplantae</taxon>
        <taxon>Streptophyta</taxon>
        <taxon>Embryophyta</taxon>
        <taxon>Tracheophyta</taxon>
        <taxon>Spermatophyta</taxon>
        <taxon>Magnoliopsida</taxon>
        <taxon>eudicotyledons</taxon>
        <taxon>Gunneridae</taxon>
        <taxon>Pentapetalae</taxon>
        <taxon>Caryophyllales</taxon>
        <taxon>Chenopodiaceae</taxon>
        <taxon>Chenopodioideae</taxon>
        <taxon>Atripliceae</taxon>
        <taxon>Chenopodium</taxon>
    </lineage>
</organism>
<evidence type="ECO:0000256" key="1">
    <source>
        <dbReference type="ARBA" id="ARBA00004236"/>
    </source>
</evidence>
<dbReference type="AlphaFoldDB" id="A0A803KR18"/>
<dbReference type="PANTHER" id="PTHR45621">
    <property type="entry name" value="OS01G0588500 PROTEIN-RELATED"/>
    <property type="match status" value="1"/>
</dbReference>
<dbReference type="SUPFAM" id="SSF56112">
    <property type="entry name" value="Protein kinase-like (PK-like)"/>
    <property type="match status" value="1"/>
</dbReference>
<evidence type="ECO:0000256" key="8">
    <source>
        <dbReference type="ARBA" id="ARBA00047899"/>
    </source>
</evidence>
<proteinExistence type="predicted"/>
<sequence>MSSKKIITWDTILPSCLKPKRSQSKPKLITRTKSIPQRVVPSSPQRLSISDISNPNSEISINDLSSSLIGSNLQVFTVDELRIISNNFSYTSNFIGEGGFGAVYKGFIDDKLRPGLKAQTVAIKVLDLEGSQGHREWLAEVIFLGQLRHPHLVKLIGYCCENEQRVLVYEYMARGNLDNQLFRRCSVALPWLTRMKIALGAAKGLAFLHEANKPVILRDFKAANILLDSNFKAKLSDFGYARDGPEGDKSHVTTEHILGTKGYVAPEYVMTGHLTTMSDVYSFGVVLLELLTGKRCMDKIRPRREHCLVEWARPLLKDPRKLDIIMDPRLEGQYSVQGAKITTMLAYQCLSHNPKSRPTMGLVVKTLEPLLEMNDIPSHFVYVVPKDGEKKEYVNQVKERKNRDGNRVRHNNLHRRLVNDTDSPGFHR</sequence>
<dbReference type="FunFam" id="3.30.200.20:FF:000228">
    <property type="entry name" value="Serine/threonine-protein kinase BIK1"/>
    <property type="match status" value="1"/>
</dbReference>
<name>A0A803KR18_CHEQI</name>
<evidence type="ECO:0000256" key="7">
    <source>
        <dbReference type="ARBA" id="ARBA00022840"/>
    </source>
</evidence>